<evidence type="ECO:0000313" key="1">
    <source>
        <dbReference type="EMBL" id="KAJ3489231.1"/>
    </source>
</evidence>
<keyword evidence="2" id="KW-1185">Reference proteome</keyword>
<evidence type="ECO:0000313" key="2">
    <source>
        <dbReference type="Proteomes" id="UP001212997"/>
    </source>
</evidence>
<dbReference type="Proteomes" id="UP001212997">
    <property type="component" value="Unassembled WGS sequence"/>
</dbReference>
<proteinExistence type="predicted"/>
<name>A0AAD5VDG1_9APHY</name>
<accession>A0AAD5VDG1</accession>
<dbReference type="EMBL" id="JANAWD010000050">
    <property type="protein sequence ID" value="KAJ3489231.1"/>
    <property type="molecule type" value="Genomic_DNA"/>
</dbReference>
<comment type="caution">
    <text evidence="1">The sequence shown here is derived from an EMBL/GenBank/DDBJ whole genome shotgun (WGS) entry which is preliminary data.</text>
</comment>
<organism evidence="1 2">
    <name type="scientific">Meripilus lineatus</name>
    <dbReference type="NCBI Taxonomy" id="2056292"/>
    <lineage>
        <taxon>Eukaryota</taxon>
        <taxon>Fungi</taxon>
        <taxon>Dikarya</taxon>
        <taxon>Basidiomycota</taxon>
        <taxon>Agaricomycotina</taxon>
        <taxon>Agaricomycetes</taxon>
        <taxon>Polyporales</taxon>
        <taxon>Meripilaceae</taxon>
        <taxon>Meripilus</taxon>
    </lineage>
</organism>
<gene>
    <name evidence="1" type="ORF">NLI96_g2293</name>
</gene>
<protein>
    <submittedName>
        <fullName evidence="1">Uncharacterized protein</fullName>
    </submittedName>
</protein>
<sequence>MGLVNTKVQEADGCAAARGRIREALVPMRTQYWRATSECKDPWASASDNVAWYIWDSETDMWTYLHYENTCLANFPVVPSPVRRISNIDVPSAGSPSSPLSVGIRLAREASGRTIVPNLIDNYSSSQDGKQYIELIN</sequence>
<dbReference type="AlphaFoldDB" id="A0AAD5VDG1"/>
<reference evidence="1" key="1">
    <citation type="submission" date="2022-07" db="EMBL/GenBank/DDBJ databases">
        <title>Genome Sequence of Physisporinus lineatus.</title>
        <authorList>
            <person name="Buettner E."/>
        </authorList>
    </citation>
    <scope>NUCLEOTIDE SEQUENCE</scope>
    <source>
        <strain evidence="1">VT162</strain>
    </source>
</reference>